<dbReference type="GO" id="GO:0003713">
    <property type="term" value="F:transcription coactivator activity"/>
    <property type="evidence" value="ECO:0007669"/>
    <property type="project" value="InterPro"/>
</dbReference>
<dbReference type="VEuPathDB" id="FungiDB:BLGHR1_16777"/>
<dbReference type="InterPro" id="IPR003173">
    <property type="entry name" value="PC4_C"/>
</dbReference>
<accession>A0A383V051</accession>
<reference evidence="9 10" key="1">
    <citation type="submission" date="2017-11" db="EMBL/GenBank/DDBJ databases">
        <authorList>
            <person name="Kracher B."/>
        </authorList>
    </citation>
    <scope>NUCLEOTIDE SEQUENCE [LARGE SCALE GENOMIC DNA]</scope>
    <source>
        <strain evidence="9 10">RACE1</strain>
    </source>
</reference>
<evidence type="ECO:0000259" key="8">
    <source>
        <dbReference type="Pfam" id="PF02229"/>
    </source>
</evidence>
<gene>
    <name evidence="9" type="ORF">BLGHR1_16777</name>
</gene>
<evidence type="ECO:0000256" key="6">
    <source>
        <dbReference type="ARBA" id="ARBA00023242"/>
    </source>
</evidence>
<sequence>MVKHTKRIRGKNDTHESDDGFVENEAPPSKKSKGRKESNSKDVSGSKNAWELSSGKQPRYVEVTEFKGANLINIREFYEKDGGLLPGKKGISLNIDQYKALVGAIPAINAYLKEKKIDFDAPTVDLNVIDTEGDQAKPGKQVESARNISETASNDEDDNDRILS</sequence>
<keyword evidence="6" id="KW-0539">Nucleus</keyword>
<dbReference type="PANTHER" id="PTHR13215">
    <property type="entry name" value="RNA POLYMERASE II TRANSCRIPTIONAL COACTIVATOR"/>
    <property type="match status" value="1"/>
</dbReference>
<feature type="region of interest" description="Disordered" evidence="7">
    <location>
        <begin position="1"/>
        <end position="55"/>
    </location>
</feature>
<dbReference type="Pfam" id="PF02229">
    <property type="entry name" value="PC4"/>
    <property type="match status" value="1"/>
</dbReference>
<dbReference type="Gene3D" id="2.30.31.10">
    <property type="entry name" value="Transcriptional Coactivator Pc4, Chain A"/>
    <property type="match status" value="1"/>
</dbReference>
<name>A0A383V051_BLUHO</name>
<evidence type="ECO:0000256" key="7">
    <source>
        <dbReference type="SAM" id="MobiDB-lite"/>
    </source>
</evidence>
<feature type="domain" description="Transcriptional coactivator p15 (PC4) C-terminal" evidence="8">
    <location>
        <begin position="59"/>
        <end position="102"/>
    </location>
</feature>
<dbReference type="EMBL" id="UNSH01000086">
    <property type="protein sequence ID" value="SZF05974.1"/>
    <property type="molecule type" value="Genomic_DNA"/>
</dbReference>
<evidence type="ECO:0000256" key="5">
    <source>
        <dbReference type="ARBA" id="ARBA00023163"/>
    </source>
</evidence>
<evidence type="ECO:0000313" key="10">
    <source>
        <dbReference type="Proteomes" id="UP000275772"/>
    </source>
</evidence>
<protein>
    <recommendedName>
        <fullName evidence="8">Transcriptional coactivator p15 (PC4) C-terminal domain-containing protein</fullName>
    </recommendedName>
</protein>
<dbReference type="InterPro" id="IPR045125">
    <property type="entry name" value="Sub1/Tcp4-like"/>
</dbReference>
<keyword evidence="4" id="KW-0238">DNA-binding</keyword>
<comment type="similarity">
    <text evidence="2">Belongs to the transcriptional coactivator PC4 family.</text>
</comment>
<feature type="region of interest" description="Disordered" evidence="7">
    <location>
        <begin position="130"/>
        <end position="164"/>
    </location>
</feature>
<dbReference type="GO" id="GO:0003677">
    <property type="term" value="F:DNA binding"/>
    <property type="evidence" value="ECO:0007669"/>
    <property type="project" value="UniProtKB-KW"/>
</dbReference>
<dbReference type="GO" id="GO:0060261">
    <property type="term" value="P:positive regulation of transcription initiation by RNA polymerase II"/>
    <property type="evidence" value="ECO:0007669"/>
    <property type="project" value="InterPro"/>
</dbReference>
<evidence type="ECO:0000256" key="3">
    <source>
        <dbReference type="ARBA" id="ARBA00023015"/>
    </source>
</evidence>
<feature type="compositionally biased region" description="Acidic residues" evidence="7">
    <location>
        <begin position="153"/>
        <end position="164"/>
    </location>
</feature>
<dbReference type="Proteomes" id="UP000275772">
    <property type="component" value="Unassembled WGS sequence"/>
</dbReference>
<evidence type="ECO:0000256" key="1">
    <source>
        <dbReference type="ARBA" id="ARBA00004123"/>
    </source>
</evidence>
<organism evidence="9 10">
    <name type="scientific">Blumeria hordei</name>
    <name type="common">Barley powdery mildew</name>
    <name type="synonym">Blumeria graminis f. sp. hordei</name>
    <dbReference type="NCBI Taxonomy" id="2867405"/>
    <lineage>
        <taxon>Eukaryota</taxon>
        <taxon>Fungi</taxon>
        <taxon>Dikarya</taxon>
        <taxon>Ascomycota</taxon>
        <taxon>Pezizomycotina</taxon>
        <taxon>Leotiomycetes</taxon>
        <taxon>Erysiphales</taxon>
        <taxon>Erysiphaceae</taxon>
        <taxon>Blumeria</taxon>
    </lineage>
</organism>
<comment type="subcellular location">
    <subcellularLocation>
        <location evidence="1">Nucleus</location>
    </subcellularLocation>
</comment>
<dbReference type="GO" id="GO:0005634">
    <property type="term" value="C:nucleus"/>
    <property type="evidence" value="ECO:0007669"/>
    <property type="project" value="UniProtKB-SubCell"/>
</dbReference>
<keyword evidence="5" id="KW-0804">Transcription</keyword>
<evidence type="ECO:0000256" key="4">
    <source>
        <dbReference type="ARBA" id="ARBA00023125"/>
    </source>
</evidence>
<dbReference type="InterPro" id="IPR009044">
    <property type="entry name" value="ssDNA-bd_transcriptional_reg"/>
</dbReference>
<evidence type="ECO:0000313" key="9">
    <source>
        <dbReference type="EMBL" id="SZF05974.1"/>
    </source>
</evidence>
<proteinExistence type="inferred from homology"/>
<dbReference type="AlphaFoldDB" id="A0A383V051"/>
<keyword evidence="3" id="KW-0805">Transcription regulation</keyword>
<dbReference type="SUPFAM" id="SSF54447">
    <property type="entry name" value="ssDNA-binding transcriptional regulator domain"/>
    <property type="match status" value="1"/>
</dbReference>
<evidence type="ECO:0000256" key="2">
    <source>
        <dbReference type="ARBA" id="ARBA00009001"/>
    </source>
</evidence>